<evidence type="ECO:0000256" key="6">
    <source>
        <dbReference type="ARBA" id="ARBA00035292"/>
    </source>
</evidence>
<dbReference type="InterPro" id="IPR036791">
    <property type="entry name" value="Ribosomal_bL9_C_sf"/>
</dbReference>
<dbReference type="HAMAP" id="MF_00503">
    <property type="entry name" value="Ribosomal_bL9"/>
    <property type="match status" value="1"/>
</dbReference>
<dbReference type="GO" id="GO:0019843">
    <property type="term" value="F:rRNA binding"/>
    <property type="evidence" value="ECO:0007669"/>
    <property type="project" value="UniProtKB-UniRule"/>
</dbReference>
<dbReference type="InterPro" id="IPR020069">
    <property type="entry name" value="Ribosomal_bL9_C"/>
</dbReference>
<keyword evidence="4 7" id="KW-0689">Ribosomal protein</keyword>
<dbReference type="InterPro" id="IPR009027">
    <property type="entry name" value="Ribosomal_bL9/RNase_H1_N"/>
</dbReference>
<dbReference type="GO" id="GO:0003735">
    <property type="term" value="F:structural constituent of ribosome"/>
    <property type="evidence" value="ECO:0007669"/>
    <property type="project" value="InterPro"/>
</dbReference>
<gene>
    <name evidence="7" type="primary">rplI</name>
    <name evidence="10" type="ORF">BST86_05625</name>
</gene>
<dbReference type="PANTHER" id="PTHR21368">
    <property type="entry name" value="50S RIBOSOMAL PROTEIN L9"/>
    <property type="match status" value="1"/>
</dbReference>
<evidence type="ECO:0000259" key="9">
    <source>
        <dbReference type="Pfam" id="PF03948"/>
    </source>
</evidence>
<sequence>MELILKQDVEHLGFTDDVVTVKPGYGRNFLIPQGKAVMATPGAKKQLAETVKQRAHKEASNVKAAQSQADKLSALDLKMAVKAGEGDKLFGSVTTADLSDALAKEGIEIDKKFISIAGGNIKRLGQYEATVRFHREVQTSFTFDVVATKG</sequence>
<dbReference type="InterPro" id="IPR000244">
    <property type="entry name" value="Ribosomal_bL9"/>
</dbReference>
<evidence type="ECO:0000256" key="2">
    <source>
        <dbReference type="ARBA" id="ARBA00022730"/>
    </source>
</evidence>
<keyword evidence="11" id="KW-1185">Reference proteome</keyword>
<dbReference type="InterPro" id="IPR020594">
    <property type="entry name" value="Ribosomal_bL9_bac/chp"/>
</dbReference>
<dbReference type="EMBL" id="MQUC01000003">
    <property type="protein sequence ID" value="PRP66616.1"/>
    <property type="molecule type" value="Genomic_DNA"/>
</dbReference>
<dbReference type="OrthoDB" id="9788336at2"/>
<dbReference type="GO" id="GO:0005840">
    <property type="term" value="C:ribosome"/>
    <property type="evidence" value="ECO:0007669"/>
    <property type="project" value="UniProtKB-KW"/>
</dbReference>
<dbReference type="Gene3D" id="3.10.430.100">
    <property type="entry name" value="Ribosomal protein L9, C-terminal domain"/>
    <property type="match status" value="1"/>
</dbReference>
<dbReference type="InterPro" id="IPR020070">
    <property type="entry name" value="Ribosomal_bL9_N"/>
</dbReference>
<dbReference type="NCBIfam" id="TIGR00158">
    <property type="entry name" value="L9"/>
    <property type="match status" value="1"/>
</dbReference>
<dbReference type="Pfam" id="PF03948">
    <property type="entry name" value="Ribosomal_L9_C"/>
    <property type="match status" value="1"/>
</dbReference>
<comment type="similarity">
    <text evidence="1 7">Belongs to the bacterial ribosomal protein bL9 family.</text>
</comment>
<evidence type="ECO:0000313" key="10">
    <source>
        <dbReference type="EMBL" id="PRP66616.1"/>
    </source>
</evidence>
<evidence type="ECO:0000313" key="11">
    <source>
        <dbReference type="Proteomes" id="UP000239532"/>
    </source>
</evidence>
<dbReference type="SUPFAM" id="SSF55653">
    <property type="entry name" value="Ribosomal protein L9 C-domain"/>
    <property type="match status" value="1"/>
</dbReference>
<dbReference type="GO" id="GO:0006412">
    <property type="term" value="P:translation"/>
    <property type="evidence" value="ECO:0007669"/>
    <property type="project" value="UniProtKB-UniRule"/>
</dbReference>
<dbReference type="SUPFAM" id="SSF55658">
    <property type="entry name" value="L9 N-domain-like"/>
    <property type="match status" value="1"/>
</dbReference>
<proteinExistence type="inferred from homology"/>
<keyword evidence="3 7" id="KW-0694">RNA-binding</keyword>
<evidence type="ECO:0000256" key="3">
    <source>
        <dbReference type="ARBA" id="ARBA00022884"/>
    </source>
</evidence>
<dbReference type="GO" id="GO:1990904">
    <property type="term" value="C:ribonucleoprotein complex"/>
    <property type="evidence" value="ECO:0007669"/>
    <property type="project" value="UniProtKB-KW"/>
</dbReference>
<organism evidence="10 11">
    <name type="scientific">Nonlabens agnitus</name>
    <dbReference type="NCBI Taxonomy" id="870484"/>
    <lineage>
        <taxon>Bacteria</taxon>
        <taxon>Pseudomonadati</taxon>
        <taxon>Bacteroidota</taxon>
        <taxon>Flavobacteriia</taxon>
        <taxon>Flavobacteriales</taxon>
        <taxon>Flavobacteriaceae</taxon>
        <taxon>Nonlabens</taxon>
    </lineage>
</organism>
<feature type="domain" description="Large ribosomal subunit protein bL9 C-terminal" evidence="9">
    <location>
        <begin position="64"/>
        <end position="147"/>
    </location>
</feature>
<protein>
    <recommendedName>
        <fullName evidence="6 7">Large ribosomal subunit protein bL9</fullName>
    </recommendedName>
</protein>
<evidence type="ECO:0000256" key="5">
    <source>
        <dbReference type="ARBA" id="ARBA00023274"/>
    </source>
</evidence>
<evidence type="ECO:0000256" key="1">
    <source>
        <dbReference type="ARBA" id="ARBA00010605"/>
    </source>
</evidence>
<dbReference type="Proteomes" id="UP000239532">
    <property type="component" value="Unassembled WGS sequence"/>
</dbReference>
<evidence type="ECO:0000259" key="8">
    <source>
        <dbReference type="Pfam" id="PF01281"/>
    </source>
</evidence>
<dbReference type="Gene3D" id="3.40.5.10">
    <property type="entry name" value="Ribosomal protein L9, N-terminal domain"/>
    <property type="match status" value="1"/>
</dbReference>
<name>A0A2S9WTH2_9FLAO</name>
<keyword evidence="2 7" id="KW-0699">rRNA-binding</keyword>
<dbReference type="InterPro" id="IPR036935">
    <property type="entry name" value="Ribosomal_bL9_N_sf"/>
</dbReference>
<accession>A0A2S9WTH2</accession>
<dbReference type="RefSeq" id="WP_105982418.1">
    <property type="nucleotide sequence ID" value="NZ_MQUC01000003.1"/>
</dbReference>
<comment type="function">
    <text evidence="7">Binds to the 23S rRNA.</text>
</comment>
<keyword evidence="5 7" id="KW-0687">Ribonucleoprotein</keyword>
<comment type="caution">
    <text evidence="10">The sequence shown here is derived from an EMBL/GenBank/DDBJ whole genome shotgun (WGS) entry which is preliminary data.</text>
</comment>
<dbReference type="Pfam" id="PF01281">
    <property type="entry name" value="Ribosomal_L9_N"/>
    <property type="match status" value="1"/>
</dbReference>
<evidence type="ECO:0000256" key="7">
    <source>
        <dbReference type="HAMAP-Rule" id="MF_00503"/>
    </source>
</evidence>
<evidence type="ECO:0000256" key="4">
    <source>
        <dbReference type="ARBA" id="ARBA00022980"/>
    </source>
</evidence>
<reference evidence="10 11" key="1">
    <citation type="submission" date="2016-11" db="EMBL/GenBank/DDBJ databases">
        <title>Trade-off between light-utilization and light-protection in marine flavobacteria.</title>
        <authorList>
            <person name="Kumagai Y."/>
        </authorList>
    </citation>
    <scope>NUCLEOTIDE SEQUENCE [LARGE SCALE GENOMIC DNA]</scope>
    <source>
        <strain evidence="10 11">JCM 17109</strain>
    </source>
</reference>
<feature type="domain" description="Ribosomal protein L9" evidence="8">
    <location>
        <begin position="1"/>
        <end position="47"/>
    </location>
</feature>
<dbReference type="AlphaFoldDB" id="A0A2S9WTH2"/>